<name>A0A8T0RCY9_PANVG</name>
<dbReference type="GO" id="GO:0008270">
    <property type="term" value="F:zinc ion binding"/>
    <property type="evidence" value="ECO:0007669"/>
    <property type="project" value="UniProtKB-KW"/>
</dbReference>
<dbReference type="Proteomes" id="UP000823388">
    <property type="component" value="Chromosome 6K"/>
</dbReference>
<organism evidence="4 5">
    <name type="scientific">Panicum virgatum</name>
    <name type="common">Blackwell switchgrass</name>
    <dbReference type="NCBI Taxonomy" id="38727"/>
    <lineage>
        <taxon>Eukaryota</taxon>
        <taxon>Viridiplantae</taxon>
        <taxon>Streptophyta</taxon>
        <taxon>Embryophyta</taxon>
        <taxon>Tracheophyta</taxon>
        <taxon>Spermatophyta</taxon>
        <taxon>Magnoliopsida</taxon>
        <taxon>Liliopsida</taxon>
        <taxon>Poales</taxon>
        <taxon>Poaceae</taxon>
        <taxon>PACMAD clade</taxon>
        <taxon>Panicoideae</taxon>
        <taxon>Panicodae</taxon>
        <taxon>Paniceae</taxon>
        <taxon>Panicinae</taxon>
        <taxon>Panicum</taxon>
        <taxon>Panicum sect. Hiantes</taxon>
    </lineage>
</organism>
<keyword evidence="1" id="KW-0862">Zinc</keyword>
<evidence type="ECO:0000313" key="4">
    <source>
        <dbReference type="EMBL" id="KAG2583344.1"/>
    </source>
</evidence>
<sequence length="195" mass="20566">MAQPDSAQESHAVVVIDVADDAEPRCCCVCTEPLEWVAVGRCGHRDVCAGCATRIRFFRHDRRCCICRTDCPTVLVTRADGRASGSRQQGFVLPSSRLPSTAAPGRKGSTAGSYWYHGATGAYFDDRRPYRAAVKLCVKHPPPPRPASQGAVAVSHGAPSSQPAAGADASPDAPPRAPPAEGCLRLVSNLILASC</sequence>
<dbReference type="AlphaFoldDB" id="A0A8T0RCY9"/>
<dbReference type="InterPro" id="IPR001841">
    <property type="entry name" value="Znf_RING"/>
</dbReference>
<dbReference type="GO" id="GO:0061630">
    <property type="term" value="F:ubiquitin protein ligase activity"/>
    <property type="evidence" value="ECO:0007669"/>
    <property type="project" value="InterPro"/>
</dbReference>
<evidence type="ECO:0000259" key="3">
    <source>
        <dbReference type="PROSITE" id="PS50089"/>
    </source>
</evidence>
<dbReference type="PROSITE" id="PS50089">
    <property type="entry name" value="ZF_RING_2"/>
    <property type="match status" value="1"/>
</dbReference>
<protein>
    <recommendedName>
        <fullName evidence="3">RING-type domain-containing protein</fullName>
    </recommendedName>
</protein>
<accession>A0A8T0RCY9</accession>
<evidence type="ECO:0000256" key="1">
    <source>
        <dbReference type="PROSITE-ProRule" id="PRU00175"/>
    </source>
</evidence>
<keyword evidence="5" id="KW-1185">Reference proteome</keyword>
<comment type="caution">
    <text evidence="4">The sequence shown here is derived from an EMBL/GenBank/DDBJ whole genome shotgun (WGS) entry which is preliminary data.</text>
</comment>
<evidence type="ECO:0000256" key="2">
    <source>
        <dbReference type="SAM" id="MobiDB-lite"/>
    </source>
</evidence>
<dbReference type="PANTHER" id="PTHR22938">
    <property type="entry name" value="ZINC FINGER PROTEIN 598"/>
    <property type="match status" value="1"/>
</dbReference>
<feature type="compositionally biased region" description="Low complexity" evidence="2">
    <location>
        <begin position="157"/>
        <end position="171"/>
    </location>
</feature>
<dbReference type="EMBL" id="CM029047">
    <property type="protein sequence ID" value="KAG2583344.1"/>
    <property type="molecule type" value="Genomic_DNA"/>
</dbReference>
<feature type="region of interest" description="Disordered" evidence="2">
    <location>
        <begin position="142"/>
        <end position="180"/>
    </location>
</feature>
<feature type="region of interest" description="Disordered" evidence="2">
    <location>
        <begin position="86"/>
        <end position="105"/>
    </location>
</feature>
<keyword evidence="1" id="KW-0479">Metal-binding</keyword>
<dbReference type="GO" id="GO:0043022">
    <property type="term" value="F:ribosome binding"/>
    <property type="evidence" value="ECO:0007669"/>
    <property type="project" value="TreeGrafter"/>
</dbReference>
<dbReference type="Pfam" id="PF25447">
    <property type="entry name" value="RING_ZNF598"/>
    <property type="match status" value="1"/>
</dbReference>
<dbReference type="GO" id="GO:0016567">
    <property type="term" value="P:protein ubiquitination"/>
    <property type="evidence" value="ECO:0007669"/>
    <property type="project" value="TreeGrafter"/>
</dbReference>
<dbReference type="InterPro" id="IPR044288">
    <property type="entry name" value="ZNF598/HEL2"/>
</dbReference>
<proteinExistence type="predicted"/>
<feature type="domain" description="RING-type" evidence="3">
    <location>
        <begin position="27"/>
        <end position="68"/>
    </location>
</feature>
<evidence type="ECO:0000313" key="5">
    <source>
        <dbReference type="Proteomes" id="UP000823388"/>
    </source>
</evidence>
<gene>
    <name evidence="4" type="ORF">PVAP13_6KG140618</name>
</gene>
<dbReference type="PANTHER" id="PTHR22938:SF15">
    <property type="entry name" value="OS01G0568000 PROTEIN"/>
    <property type="match status" value="1"/>
</dbReference>
<keyword evidence="1" id="KW-0863">Zinc-finger</keyword>
<reference evidence="4 5" key="1">
    <citation type="submission" date="2020-05" db="EMBL/GenBank/DDBJ databases">
        <title>WGS assembly of Panicum virgatum.</title>
        <authorList>
            <person name="Lovell J.T."/>
            <person name="Jenkins J."/>
            <person name="Shu S."/>
            <person name="Juenger T.E."/>
            <person name="Schmutz J."/>
        </authorList>
    </citation>
    <scope>NUCLEOTIDE SEQUENCE [LARGE SCALE GENOMIC DNA]</scope>
    <source>
        <strain evidence="5">cv. AP13</strain>
    </source>
</reference>
<dbReference type="GO" id="GO:0072344">
    <property type="term" value="P:rescue of stalled ribosome"/>
    <property type="evidence" value="ECO:0007669"/>
    <property type="project" value="InterPro"/>
</dbReference>